<gene>
    <name evidence="10" type="ORF">CWI39_0500p0010</name>
</gene>
<dbReference type="InterPro" id="IPR050628">
    <property type="entry name" value="SNF2_RAD54_helicase_TF"/>
</dbReference>
<dbReference type="InterPro" id="IPR000330">
    <property type="entry name" value="SNF2_N"/>
</dbReference>
<evidence type="ECO:0000256" key="4">
    <source>
        <dbReference type="ARBA" id="ARBA00022806"/>
    </source>
</evidence>
<evidence type="ECO:0000256" key="1">
    <source>
        <dbReference type="ARBA" id="ARBA00007025"/>
    </source>
</evidence>
<evidence type="ECO:0000256" key="5">
    <source>
        <dbReference type="ARBA" id="ARBA00022840"/>
    </source>
</evidence>
<feature type="domain" description="Helicase C-terminal" evidence="9">
    <location>
        <begin position="494"/>
        <end position="651"/>
    </location>
</feature>
<dbReference type="InterPro" id="IPR001650">
    <property type="entry name" value="Helicase_C-like"/>
</dbReference>
<dbReference type="InterPro" id="IPR049730">
    <property type="entry name" value="SNF2/RAD54-like_C"/>
</dbReference>
<dbReference type="GO" id="GO:0008270">
    <property type="term" value="F:zinc ion binding"/>
    <property type="evidence" value="ECO:0007669"/>
    <property type="project" value="UniProtKB-KW"/>
</dbReference>
<dbReference type="Gene3D" id="3.40.50.10810">
    <property type="entry name" value="Tandem AAA-ATPase domain"/>
    <property type="match status" value="1"/>
</dbReference>
<dbReference type="GO" id="GO:0005524">
    <property type="term" value="F:ATP binding"/>
    <property type="evidence" value="ECO:0007669"/>
    <property type="project" value="UniProtKB-KW"/>
</dbReference>
<accession>A0A4Q9LEL8</accession>
<dbReference type="SUPFAM" id="SSF57850">
    <property type="entry name" value="RING/U-box"/>
    <property type="match status" value="1"/>
</dbReference>
<dbReference type="InterPro" id="IPR038718">
    <property type="entry name" value="SNF2-like_sf"/>
</dbReference>
<dbReference type="InterPro" id="IPR001841">
    <property type="entry name" value="Znf_RING"/>
</dbReference>
<dbReference type="Pfam" id="PF00271">
    <property type="entry name" value="Helicase_C"/>
    <property type="match status" value="1"/>
</dbReference>
<dbReference type="PANTHER" id="PTHR45626">
    <property type="entry name" value="TRANSCRIPTION TERMINATION FACTOR 2-RELATED"/>
    <property type="match status" value="1"/>
</dbReference>
<dbReference type="Pfam" id="PF00176">
    <property type="entry name" value="SNF2-rel_dom"/>
    <property type="match status" value="2"/>
</dbReference>
<dbReference type="GO" id="GO:0004386">
    <property type="term" value="F:helicase activity"/>
    <property type="evidence" value="ECO:0007669"/>
    <property type="project" value="UniProtKB-KW"/>
</dbReference>
<dbReference type="SMART" id="SM00487">
    <property type="entry name" value="DEXDc"/>
    <property type="match status" value="1"/>
</dbReference>
<name>A0A4Q9LEL8_9MICR</name>
<evidence type="ECO:0000259" key="9">
    <source>
        <dbReference type="PROSITE" id="PS51194"/>
    </source>
</evidence>
<dbReference type="VEuPathDB" id="MicrosporidiaDB:CWI39_0500p0010"/>
<dbReference type="PANTHER" id="PTHR45626:SF12">
    <property type="entry name" value="DNA REPAIR PROTEIN RAD16"/>
    <property type="match status" value="1"/>
</dbReference>
<keyword evidence="6" id="KW-0479">Metal-binding</keyword>
<keyword evidence="6" id="KW-0862">Zinc</keyword>
<feature type="domain" description="RING-type" evidence="7">
    <location>
        <begin position="427"/>
        <end position="465"/>
    </location>
</feature>
<dbReference type="GO" id="GO:0016787">
    <property type="term" value="F:hydrolase activity"/>
    <property type="evidence" value="ECO:0007669"/>
    <property type="project" value="UniProtKB-KW"/>
</dbReference>
<dbReference type="CDD" id="cd18008">
    <property type="entry name" value="DEXDc_SHPRH-like"/>
    <property type="match status" value="1"/>
</dbReference>
<comment type="similarity">
    <text evidence="1">Belongs to the SNF2/RAD54 helicase family.</text>
</comment>
<keyword evidence="3" id="KW-0378">Hydrolase</keyword>
<dbReference type="CDD" id="cd18793">
    <property type="entry name" value="SF2_C_SNF"/>
    <property type="match status" value="1"/>
</dbReference>
<dbReference type="Gene3D" id="3.40.50.300">
    <property type="entry name" value="P-loop containing nucleotide triphosphate hydrolases"/>
    <property type="match status" value="1"/>
</dbReference>
<organism evidence="10 11">
    <name type="scientific">Hamiltosporidium magnivora</name>
    <dbReference type="NCBI Taxonomy" id="148818"/>
    <lineage>
        <taxon>Eukaryota</taxon>
        <taxon>Fungi</taxon>
        <taxon>Fungi incertae sedis</taxon>
        <taxon>Microsporidia</taxon>
        <taxon>Dubosqiidae</taxon>
        <taxon>Hamiltosporidium</taxon>
    </lineage>
</organism>
<keyword evidence="4" id="KW-0347">Helicase</keyword>
<evidence type="ECO:0000313" key="11">
    <source>
        <dbReference type="Proteomes" id="UP000293045"/>
    </source>
</evidence>
<dbReference type="GO" id="GO:0008094">
    <property type="term" value="F:ATP-dependent activity, acting on DNA"/>
    <property type="evidence" value="ECO:0007669"/>
    <property type="project" value="TreeGrafter"/>
</dbReference>
<dbReference type="PROSITE" id="PS51194">
    <property type="entry name" value="HELICASE_CTER"/>
    <property type="match status" value="1"/>
</dbReference>
<dbReference type="GO" id="GO:0006289">
    <property type="term" value="P:nucleotide-excision repair"/>
    <property type="evidence" value="ECO:0007669"/>
    <property type="project" value="TreeGrafter"/>
</dbReference>
<reference evidence="10 11" key="1">
    <citation type="submission" date="2017-12" db="EMBL/GenBank/DDBJ databases">
        <authorList>
            <person name="Pombert J.-F."/>
            <person name="Haag K.L."/>
            <person name="Ebert D."/>
        </authorList>
    </citation>
    <scope>NUCLEOTIDE SEQUENCE [LARGE SCALE GENOMIC DNA]</scope>
    <source>
        <strain evidence="10">IL-BN-2</strain>
    </source>
</reference>
<dbReference type="GO" id="GO:0005634">
    <property type="term" value="C:nucleus"/>
    <property type="evidence" value="ECO:0007669"/>
    <property type="project" value="TreeGrafter"/>
</dbReference>
<protein>
    <submittedName>
        <fullName evidence="10">DNA repair protein Rad16</fullName>
    </submittedName>
</protein>
<evidence type="ECO:0000313" key="10">
    <source>
        <dbReference type="EMBL" id="TBU06408.1"/>
    </source>
</evidence>
<evidence type="ECO:0000256" key="3">
    <source>
        <dbReference type="ARBA" id="ARBA00022801"/>
    </source>
</evidence>
<evidence type="ECO:0000256" key="6">
    <source>
        <dbReference type="PROSITE-ProRule" id="PRU00175"/>
    </source>
</evidence>
<evidence type="ECO:0000259" key="7">
    <source>
        <dbReference type="PROSITE" id="PS50089"/>
    </source>
</evidence>
<dbReference type="AlphaFoldDB" id="A0A4Q9LEL8"/>
<dbReference type="SUPFAM" id="SSF52540">
    <property type="entry name" value="P-loop containing nucleoside triphosphate hydrolases"/>
    <property type="match status" value="2"/>
</dbReference>
<evidence type="ECO:0000259" key="8">
    <source>
        <dbReference type="PROSITE" id="PS51192"/>
    </source>
</evidence>
<evidence type="ECO:0000256" key="2">
    <source>
        <dbReference type="ARBA" id="ARBA00022741"/>
    </source>
</evidence>
<dbReference type="Proteomes" id="UP000293045">
    <property type="component" value="Unassembled WGS sequence"/>
</dbReference>
<keyword evidence="2" id="KW-0547">Nucleotide-binding</keyword>
<keyword evidence="6" id="KW-0863">Zinc-finger</keyword>
<proteinExistence type="inferred from homology"/>
<sequence length="663" mass="77242">MIKKNKEKSDIRYDITICKNDTIKTPNFRDLTPLEYKKLKRIDDDQKKIYSVHKNLPDQEKNFTEKLFFKEEIYNQPEGVITELLSYQKYGVSWMKSRENSIIEGGILADEMGMGKTLQILALIALDDLNEKTLVVTPAVALNQWISEIERHAPNIFEIYVYHGKNRKIINNSENKSKIQIYLTTYGTVENGYRKNTSELFKMEFHRLVLDEAHSIKDSKSSTNTAVSHIRAKKRWGLTGTPVQNRVSDLYSLVKFLKLDPHSYYFCKKCPCKTLFWLNYNIKDETRRRGFCTCGHFSSLHFSWWNRNIAGPIKDYGYTTQGKEIFNKLTRITSHIILRRTKDNLEEELGLPSKVVRVIRNYFSEDELEFYTSLYSQNKSKLMTYVMKGEVSHNYANIFELLQKMRMAVNHPFLVLKNKMNSNIPICGFCNEEADDPIISKCKHIFCREEARIFLQDSSKCPVCKINITIDLNQEIDFTCKTDINTDRWVSSTKIECLIEELFFQKNDPSVIKSIVFSQFVNFLELLRWRLERAGFRCVKIYGSMPISQRKAAIEAFNTNKDITIFLISLKAGGIALNLTEATRVYLMDLWWNPAVEEQAMDRIHRIGQNKPIIINRIIIENSIESKILLLQNKKKALSASAIDNDITALNRLSEEDLMFLFS</sequence>
<dbReference type="PROSITE" id="PS51192">
    <property type="entry name" value="HELICASE_ATP_BIND_1"/>
    <property type="match status" value="1"/>
</dbReference>
<feature type="domain" description="Helicase ATP-binding" evidence="8">
    <location>
        <begin position="97"/>
        <end position="260"/>
    </location>
</feature>
<dbReference type="SMART" id="SM00490">
    <property type="entry name" value="HELICc"/>
    <property type="match status" value="1"/>
</dbReference>
<keyword evidence="5" id="KW-0067">ATP-binding</keyword>
<dbReference type="Gene3D" id="3.30.40.10">
    <property type="entry name" value="Zinc/RING finger domain, C3HC4 (zinc finger)"/>
    <property type="match status" value="1"/>
</dbReference>
<dbReference type="VEuPathDB" id="MicrosporidiaDB:CWI36_0238p0020"/>
<dbReference type="InterPro" id="IPR013083">
    <property type="entry name" value="Znf_RING/FYVE/PHD"/>
</dbReference>
<dbReference type="EMBL" id="PIXR01000500">
    <property type="protein sequence ID" value="TBU06408.1"/>
    <property type="molecule type" value="Genomic_DNA"/>
</dbReference>
<dbReference type="InterPro" id="IPR027417">
    <property type="entry name" value="P-loop_NTPase"/>
</dbReference>
<dbReference type="PROSITE" id="PS50089">
    <property type="entry name" value="ZF_RING_2"/>
    <property type="match status" value="1"/>
</dbReference>
<comment type="caution">
    <text evidence="10">The sequence shown here is derived from an EMBL/GenBank/DDBJ whole genome shotgun (WGS) entry which is preliminary data.</text>
</comment>
<dbReference type="InterPro" id="IPR014001">
    <property type="entry name" value="Helicase_ATP-bd"/>
</dbReference>